<evidence type="ECO:0000313" key="1">
    <source>
        <dbReference type="EMBL" id="KFD72399.1"/>
    </source>
</evidence>
<name>A0A085NSF3_9BILA</name>
<proteinExistence type="predicted"/>
<gene>
    <name evidence="1" type="ORF">M514_15235</name>
</gene>
<organism evidence="1">
    <name type="scientific">Trichuris suis</name>
    <name type="common">pig whipworm</name>
    <dbReference type="NCBI Taxonomy" id="68888"/>
    <lineage>
        <taxon>Eukaryota</taxon>
        <taxon>Metazoa</taxon>
        <taxon>Ecdysozoa</taxon>
        <taxon>Nematoda</taxon>
        <taxon>Enoplea</taxon>
        <taxon>Dorylaimia</taxon>
        <taxon>Trichinellida</taxon>
        <taxon>Trichuridae</taxon>
        <taxon>Trichuris</taxon>
    </lineage>
</organism>
<protein>
    <submittedName>
        <fullName evidence="1">Uncharacterized protein</fullName>
    </submittedName>
</protein>
<dbReference type="AlphaFoldDB" id="A0A085NSF3"/>
<accession>A0A085NSF3</accession>
<reference evidence="1" key="1">
    <citation type="journal article" date="2014" name="Nat. Genet.">
        <title>Genome and transcriptome of the porcine whipworm Trichuris suis.</title>
        <authorList>
            <person name="Jex A.R."/>
            <person name="Nejsum P."/>
            <person name="Schwarz E.M."/>
            <person name="Hu L."/>
            <person name="Young N.D."/>
            <person name="Hall R.S."/>
            <person name="Korhonen P.K."/>
            <person name="Liao S."/>
            <person name="Thamsborg S."/>
            <person name="Xia J."/>
            <person name="Xu P."/>
            <person name="Wang S."/>
            <person name="Scheerlinck J.P."/>
            <person name="Hofmann A."/>
            <person name="Sternberg P.W."/>
            <person name="Wang J."/>
            <person name="Gasser R.B."/>
        </authorList>
    </citation>
    <scope>NUCLEOTIDE SEQUENCE [LARGE SCALE GENOMIC DNA]</scope>
    <source>
        <strain evidence="1">DCEP-RM93F</strain>
    </source>
</reference>
<dbReference type="Proteomes" id="UP000030758">
    <property type="component" value="Unassembled WGS sequence"/>
</dbReference>
<sequence>MAISPKGTEMPKFVRLSKNAAQTGIVDKCLMFTVSSIKVFSSANEQCLQMTNDSRPVDGTTLVSKAVNIVAARLSLGRNLSFRDSNKCEGSGSWGICFLVRQCRLLMYRGHHLRFTTCQPVVGCTFKRG</sequence>
<dbReference type="EMBL" id="KL367477">
    <property type="protein sequence ID" value="KFD72399.1"/>
    <property type="molecule type" value="Genomic_DNA"/>
</dbReference>